<gene>
    <name evidence="14" type="ORF">KLDO_g2554</name>
</gene>
<dbReference type="AlphaFoldDB" id="A0A0A8L7T3"/>
<evidence type="ECO:0000256" key="4">
    <source>
        <dbReference type="ARBA" id="ARBA00022692"/>
    </source>
</evidence>
<evidence type="ECO:0000256" key="13">
    <source>
        <dbReference type="SAM" id="Phobius"/>
    </source>
</evidence>
<evidence type="ECO:0000256" key="10">
    <source>
        <dbReference type="ARBA" id="ARBA00023136"/>
    </source>
</evidence>
<keyword evidence="4 13" id="KW-0812">Transmembrane</keyword>
<keyword evidence="15" id="KW-1185">Reference proteome</keyword>
<reference evidence="14 15" key="1">
    <citation type="submission" date="2014-03" db="EMBL/GenBank/DDBJ databases">
        <title>The genome of Kluyveromyces dobzhanskii.</title>
        <authorList>
            <person name="Nystedt B."/>
            <person name="Astrom S."/>
        </authorList>
    </citation>
    <scope>NUCLEOTIDE SEQUENCE [LARGE SCALE GENOMIC DNA]</scope>
    <source>
        <strain evidence="14 15">CBS 2104</strain>
    </source>
</reference>
<dbReference type="EMBL" id="CCBQ010000037">
    <property type="protein sequence ID" value="CDO94281.1"/>
    <property type="molecule type" value="Genomic_DNA"/>
</dbReference>
<dbReference type="Proteomes" id="UP000031516">
    <property type="component" value="Unassembled WGS sequence"/>
</dbReference>
<keyword evidence="7 13" id="KW-1133">Transmembrane helix</keyword>
<keyword evidence="3" id="KW-0444">Lipid biosynthesis</keyword>
<evidence type="ECO:0000256" key="8">
    <source>
        <dbReference type="ARBA" id="ARBA00023011"/>
    </source>
</evidence>
<comment type="similarity">
    <text evidence="2">Belongs to the ERG28 family.</text>
</comment>
<evidence type="ECO:0000256" key="3">
    <source>
        <dbReference type="ARBA" id="ARBA00022516"/>
    </source>
</evidence>
<evidence type="ECO:0000256" key="2">
    <source>
        <dbReference type="ARBA" id="ARBA00005377"/>
    </source>
</evidence>
<keyword evidence="10 13" id="KW-0472">Membrane</keyword>
<evidence type="ECO:0000256" key="9">
    <source>
        <dbReference type="ARBA" id="ARBA00023098"/>
    </source>
</evidence>
<dbReference type="InterPro" id="IPR005352">
    <property type="entry name" value="Erg28"/>
</dbReference>
<evidence type="ECO:0000256" key="12">
    <source>
        <dbReference type="ARBA" id="ARBA00023221"/>
    </source>
</evidence>
<evidence type="ECO:0000256" key="5">
    <source>
        <dbReference type="ARBA" id="ARBA00022824"/>
    </source>
</evidence>
<sequence length="149" mass="16978">MLSLTEVTNTIQTTLASLAPGYLSKWLFFISVVSILNSVQTYINIDLTRRVYENKPKETTPLSARTFGTWTLVSCIIRLYGALYLTENHVYQLTFISYVIALLHFGSELVFFRTCKLGAGFMGPLVVSTTSLVWMYRQKEFYTGSPFPF</sequence>
<dbReference type="GO" id="GO:0005789">
    <property type="term" value="C:endoplasmic reticulum membrane"/>
    <property type="evidence" value="ECO:0007669"/>
    <property type="project" value="UniProtKB-SubCell"/>
</dbReference>
<evidence type="ECO:0000256" key="6">
    <source>
        <dbReference type="ARBA" id="ARBA00022955"/>
    </source>
</evidence>
<feature type="transmembrane region" description="Helical" evidence="13">
    <location>
        <begin position="66"/>
        <end position="85"/>
    </location>
</feature>
<comment type="caution">
    <text evidence="14">The sequence shown here is derived from an EMBL/GenBank/DDBJ whole genome shotgun (WGS) entry which is preliminary data.</text>
</comment>
<evidence type="ECO:0000313" key="14">
    <source>
        <dbReference type="EMBL" id="CDO94281.1"/>
    </source>
</evidence>
<evidence type="ECO:0000256" key="1">
    <source>
        <dbReference type="ARBA" id="ARBA00004477"/>
    </source>
</evidence>
<keyword evidence="5" id="KW-0256">Endoplasmic reticulum</keyword>
<keyword evidence="8" id="KW-0756">Sterol biosynthesis</keyword>
<dbReference type="GO" id="GO:0016126">
    <property type="term" value="P:sterol biosynthetic process"/>
    <property type="evidence" value="ECO:0007669"/>
    <property type="project" value="UniProtKB-KW"/>
</dbReference>
<evidence type="ECO:0000313" key="15">
    <source>
        <dbReference type="Proteomes" id="UP000031516"/>
    </source>
</evidence>
<proteinExistence type="inferred from homology"/>
<evidence type="ECO:0000256" key="11">
    <source>
        <dbReference type="ARBA" id="ARBA00023166"/>
    </source>
</evidence>
<name>A0A0A8L7T3_9SACH</name>
<keyword evidence="11" id="KW-1207">Sterol metabolism</keyword>
<organism evidence="14 15">
    <name type="scientific">Kluyveromyces dobzhanskii CBS 2104</name>
    <dbReference type="NCBI Taxonomy" id="1427455"/>
    <lineage>
        <taxon>Eukaryota</taxon>
        <taxon>Fungi</taxon>
        <taxon>Dikarya</taxon>
        <taxon>Ascomycota</taxon>
        <taxon>Saccharomycotina</taxon>
        <taxon>Saccharomycetes</taxon>
        <taxon>Saccharomycetales</taxon>
        <taxon>Saccharomycetaceae</taxon>
        <taxon>Kluyveromyces</taxon>
    </lineage>
</organism>
<keyword evidence="6" id="KW-0752">Steroid biosynthesis</keyword>
<feature type="transmembrane region" description="Helical" evidence="13">
    <location>
        <begin position="26"/>
        <end position="45"/>
    </location>
</feature>
<dbReference type="PANTHER" id="PTHR15451:SF19">
    <property type="entry name" value="ERGOSTEROL BIOSYNTHETIC PROTEIN 28 HOMOLOG"/>
    <property type="match status" value="1"/>
</dbReference>
<feature type="transmembrane region" description="Helical" evidence="13">
    <location>
        <begin position="91"/>
        <end position="112"/>
    </location>
</feature>
<dbReference type="Pfam" id="PF03694">
    <property type="entry name" value="Erg28"/>
    <property type="match status" value="1"/>
</dbReference>
<feature type="transmembrane region" description="Helical" evidence="13">
    <location>
        <begin position="119"/>
        <end position="136"/>
    </location>
</feature>
<dbReference type="PANTHER" id="PTHR15451">
    <property type="entry name" value="ERGOSTEROL BIOSYNTHETIC PROTEIN 28-RELATED"/>
    <property type="match status" value="1"/>
</dbReference>
<keyword evidence="9" id="KW-0443">Lipid metabolism</keyword>
<protein>
    <submittedName>
        <fullName evidence="14">WGS project CCBQ000000000 data, contig 00106</fullName>
    </submittedName>
</protein>
<accession>A0A0A8L7T3</accession>
<comment type="subcellular location">
    <subcellularLocation>
        <location evidence="1">Endoplasmic reticulum membrane</location>
        <topology evidence="1">Multi-pass membrane protein</topology>
    </subcellularLocation>
</comment>
<keyword evidence="12" id="KW-0753">Steroid metabolism</keyword>
<dbReference type="GO" id="GO:0030674">
    <property type="term" value="F:protein-macromolecule adaptor activity"/>
    <property type="evidence" value="ECO:0007669"/>
    <property type="project" value="TreeGrafter"/>
</dbReference>
<dbReference type="OrthoDB" id="6485510at2759"/>
<evidence type="ECO:0000256" key="7">
    <source>
        <dbReference type="ARBA" id="ARBA00022989"/>
    </source>
</evidence>